<dbReference type="PROSITE" id="PS51257">
    <property type="entry name" value="PROKAR_LIPOPROTEIN"/>
    <property type="match status" value="1"/>
</dbReference>
<evidence type="ECO:0000256" key="8">
    <source>
        <dbReference type="PROSITE-ProRule" id="PRU01363"/>
    </source>
</evidence>
<keyword evidence="6" id="KW-0511">Multifunctional enzyme</keyword>
<dbReference type="InterPro" id="IPR020807">
    <property type="entry name" value="PKS_DH"/>
</dbReference>
<dbReference type="Pfam" id="PF00109">
    <property type="entry name" value="ketoacyl-synt"/>
    <property type="match status" value="3"/>
</dbReference>
<evidence type="ECO:0000259" key="12">
    <source>
        <dbReference type="PROSITE" id="PS52019"/>
    </source>
</evidence>
<dbReference type="InterPro" id="IPR018201">
    <property type="entry name" value="Ketoacyl_synth_AS"/>
</dbReference>
<evidence type="ECO:0000313" key="14">
    <source>
        <dbReference type="EMBL" id="RKN24929.1"/>
    </source>
</evidence>
<dbReference type="PANTHER" id="PTHR43775:SF51">
    <property type="entry name" value="INACTIVE PHENOLPHTHIOCEROL SYNTHESIS POLYKETIDE SYNTHASE TYPE I PKS1-RELATED"/>
    <property type="match status" value="1"/>
</dbReference>
<dbReference type="InterPro" id="IPR009081">
    <property type="entry name" value="PP-bd_ACP"/>
</dbReference>
<feature type="region of interest" description="Disordered" evidence="9">
    <location>
        <begin position="802"/>
        <end position="822"/>
    </location>
</feature>
<dbReference type="PROSITE" id="PS00606">
    <property type="entry name" value="KS3_1"/>
    <property type="match status" value="2"/>
</dbReference>
<dbReference type="Pfam" id="PF02801">
    <property type="entry name" value="Ketoacyl-synt_C"/>
    <property type="match status" value="2"/>
</dbReference>
<dbReference type="Gene3D" id="1.10.1200.10">
    <property type="entry name" value="ACP-like"/>
    <property type="match status" value="3"/>
</dbReference>
<dbReference type="EMBL" id="RBDY01000005">
    <property type="protein sequence ID" value="RKN24929.1"/>
    <property type="molecule type" value="Genomic_DNA"/>
</dbReference>
<feature type="compositionally biased region" description="Low complexity" evidence="9">
    <location>
        <begin position="235"/>
        <end position="256"/>
    </location>
</feature>
<feature type="active site" description="Proton donor; for dehydratase activity" evidence="8">
    <location>
        <position position="1915"/>
    </location>
</feature>
<evidence type="ECO:0000259" key="10">
    <source>
        <dbReference type="PROSITE" id="PS50075"/>
    </source>
</evidence>
<accession>A0A3A9WD13</accession>
<gene>
    <name evidence="14" type="ORF">D7318_10420</name>
    <name evidence="13" type="ORF">D7319_09240</name>
</gene>
<dbReference type="EMBL" id="RBDX01000005">
    <property type="protein sequence ID" value="RKN10669.1"/>
    <property type="molecule type" value="Genomic_DNA"/>
</dbReference>
<dbReference type="GO" id="GO:0004312">
    <property type="term" value="F:fatty acid synthase activity"/>
    <property type="evidence" value="ECO:0007669"/>
    <property type="project" value="TreeGrafter"/>
</dbReference>
<dbReference type="Pfam" id="PF16197">
    <property type="entry name" value="KAsynt_C_assoc"/>
    <property type="match status" value="2"/>
</dbReference>
<feature type="region of interest" description="C-terminal hotdog fold" evidence="8">
    <location>
        <begin position="1856"/>
        <end position="1994"/>
    </location>
</feature>
<feature type="domain" description="Carrier" evidence="10">
    <location>
        <begin position="2485"/>
        <end position="2560"/>
    </location>
</feature>
<dbReference type="InterPro" id="IPR016039">
    <property type="entry name" value="Thiolase-like"/>
</dbReference>
<dbReference type="InterPro" id="IPR049552">
    <property type="entry name" value="PKS_DH_N"/>
</dbReference>
<proteinExistence type="predicted"/>
<keyword evidence="3" id="KW-0597">Phosphoprotein</keyword>
<dbReference type="SMART" id="SM01294">
    <property type="entry name" value="PKS_PP_betabranch"/>
    <property type="match status" value="2"/>
</dbReference>
<evidence type="ECO:0000256" key="7">
    <source>
        <dbReference type="ARBA" id="ARBA00023315"/>
    </source>
</evidence>
<dbReference type="InterPro" id="IPR041618">
    <property type="entry name" value="PKS_DE"/>
</dbReference>
<evidence type="ECO:0000256" key="3">
    <source>
        <dbReference type="ARBA" id="ARBA00022553"/>
    </source>
</evidence>
<dbReference type="Proteomes" id="UP000275024">
    <property type="component" value="Unassembled WGS sequence"/>
</dbReference>
<feature type="domain" description="Carrier" evidence="10">
    <location>
        <begin position="724"/>
        <end position="799"/>
    </location>
</feature>
<comment type="pathway">
    <text evidence="1">Antibiotic biosynthesis.</text>
</comment>
<dbReference type="PANTHER" id="PTHR43775">
    <property type="entry name" value="FATTY ACID SYNTHASE"/>
    <property type="match status" value="1"/>
</dbReference>
<dbReference type="Pfam" id="PF00550">
    <property type="entry name" value="PP-binding"/>
    <property type="match status" value="3"/>
</dbReference>
<evidence type="ECO:0000313" key="15">
    <source>
        <dbReference type="Proteomes" id="UP000268652"/>
    </source>
</evidence>
<dbReference type="InterPro" id="IPR014043">
    <property type="entry name" value="Acyl_transferase_dom"/>
</dbReference>
<dbReference type="CDD" id="cd08952">
    <property type="entry name" value="KR_1_SDR_x"/>
    <property type="match status" value="1"/>
</dbReference>
<feature type="domain" description="Ketosynthase family 3 (KS3)" evidence="11">
    <location>
        <begin position="14"/>
        <end position="352"/>
    </location>
</feature>
<dbReference type="Gene3D" id="6.10.140.1830">
    <property type="match status" value="1"/>
</dbReference>
<dbReference type="PROSITE" id="PS00012">
    <property type="entry name" value="PHOSPHOPANTETHEINE"/>
    <property type="match status" value="2"/>
</dbReference>
<keyword evidence="5" id="KW-0045">Antibiotic biosynthesis</keyword>
<dbReference type="Gene3D" id="3.30.70.3290">
    <property type="match status" value="3"/>
</dbReference>
<evidence type="ECO:0000256" key="9">
    <source>
        <dbReference type="SAM" id="MobiDB-lite"/>
    </source>
</evidence>
<dbReference type="PROSITE" id="PS52004">
    <property type="entry name" value="KS3_2"/>
    <property type="match status" value="3"/>
</dbReference>
<dbReference type="GO" id="GO:0006633">
    <property type="term" value="P:fatty acid biosynthetic process"/>
    <property type="evidence" value="ECO:0007669"/>
    <property type="project" value="InterPro"/>
</dbReference>
<dbReference type="Gene3D" id="3.40.366.10">
    <property type="entry name" value="Malonyl-Coenzyme A Acyl Carrier Protein, domain 2"/>
    <property type="match status" value="3"/>
</dbReference>
<dbReference type="InterPro" id="IPR049900">
    <property type="entry name" value="PKS_mFAS_DH"/>
</dbReference>
<dbReference type="InterPro" id="IPR001227">
    <property type="entry name" value="Ac_transferase_dom_sf"/>
</dbReference>
<dbReference type="Gene3D" id="3.40.47.10">
    <property type="match status" value="3"/>
</dbReference>
<dbReference type="Gene3D" id="3.10.129.110">
    <property type="entry name" value="Polyketide synthase dehydratase"/>
    <property type="match status" value="1"/>
</dbReference>
<dbReference type="OrthoDB" id="9778690at2"/>
<dbReference type="PROSITE" id="PS52019">
    <property type="entry name" value="PKS_MFAS_DH"/>
    <property type="match status" value="1"/>
</dbReference>
<dbReference type="InterPro" id="IPR057326">
    <property type="entry name" value="KR_dom"/>
</dbReference>
<feature type="domain" description="Ketosynthase family 3 (KS3)" evidence="11">
    <location>
        <begin position="820"/>
        <end position="1245"/>
    </location>
</feature>
<dbReference type="PROSITE" id="PS50075">
    <property type="entry name" value="CARRIER"/>
    <property type="match status" value="3"/>
</dbReference>
<dbReference type="SUPFAM" id="SSF55048">
    <property type="entry name" value="Probable ACP-binding domain of malonyl-CoA ACP transacylase"/>
    <property type="match status" value="3"/>
</dbReference>
<dbReference type="SUPFAM" id="SSF52151">
    <property type="entry name" value="FabD/lysophospholipase-like"/>
    <property type="match status" value="3"/>
</dbReference>
<dbReference type="NCBIfam" id="NF045894">
    <property type="entry name" value="PKS_plus_SDR"/>
    <property type="match status" value="1"/>
</dbReference>
<dbReference type="InterPro" id="IPR014030">
    <property type="entry name" value="Ketoacyl_synth_N"/>
</dbReference>
<sequence>MSRHSAKSLSAEDPPPIALIGMACRLPSAPSLSALRDFPDKGVKPEQRPNAGAEEFTASEAGFDGGFDADFFGVPHGEAAAWSPRRRLALELAWESLEDAGVLPAALRESTTGIFVGGVAEGLSATLGLRGPASDEAGASAARSVLLAAESLRRGACDVALAGAVLPGPFGGLLVLKPLARALADGDRVHRVIGGGSAAHGEGHGEVPDDAAALTMLQDLLRAALRPRGGRKAKAVGGLTFTPGPEPTGTGTKAGTKVATKAGAPSAAAAGPLPWPLSGATEAALADQARRLARHLDAHPGLAPAEVGWTLASARTALRHRAVVIGETAEEFGTALAALASGDPSPAVVTPPPAPDAPGGTVFVFPGQGAQWAGMGLELRAEFPVFAEHLDACARALAPHWEFDLLQVLAQADGAPGLHRAEVVQPALFAVMVALARLWESLGVRPDAVLGHSNGEIAAAHVAGALSLDDAALLVARWSRAQATLAGRGAMVSVAAPVAEVAARLAPWGERLGIAAVNGPAAVIVSGDADAADALLAALDAEGVHARRIAVDLAAHSYHIDAILDRLRAELAPLRPGPAAIPFHRTPAGHGEGPLDADYWCHNLRHTVEFEAATRGLLDAGHRLFIEISPHPVLTYGLQQTIEAHAAAGGARAIGTLRRDAAGRRRVLAALAAVHGQRAVAWGAFFPEGTRRVDLPTYAFQRRGQAGGPLLDRLAGLSPAERERLLLERVRAEASALGGAGAREVLDPDRSFRDVGFDSAAAIELRDRLAKATGLRLPTTLLFSHPTPAAVTRFLLAELTGGREEPRSGAARPSGGGDPDEPIAIVGMGCHFPGAEGPDELWRLVRDGVDATSDFPGDRGWDLATLVDPDPARSGRTYVTRGGFLARAAEFDAAFFGISPREAAAMDPQQRLLLETAWEAIERAGIDPGSLRGSATGVYVGAMTQDYGPRLHDGAPGADGHLLTGGTVSVASGRIAYTLGLEGPAVTVDTACSSSLVALHLAARSLRDGETTLALAGGVCVMATPGMFVEFSRQRGLAPDGRVKAFAEGADGTVWAEGAGLLVLERLSDARRNGHPVLAVVRGSAVNQDGASNGLTAPNGPSQERVIREALARAGVSPAAVDAVEAHGTGTALGDPIEAEALIAAYGAGRDPENPLWLGSLKSNIGHAQAAAGVGGIIKMVMAMREGVLPRTLHVGEPTSHVDWSAGAVALLTEERPWPATGHPRRAGVSSFGISGTNAHVIVEEAEAAPAADGGRDGAGLLAGAVPLVLSARTPQALRDQATRLSAHLAAEPDLAPADVARALATTRARFAHRAVVVGTGRGELLAGLGALGRGEPSAAVLTGTAAPGGTAFLFTGQGAQRPGMGRELYARSTVFARAFDEVCAALDRHLGPGTPVADAVLAAEGSPLHETRYAQTGLFALQVALHRLVASFGVRPDHVAGHSVGELTAAHVAGVLDLEDACRLIAARASLMQSLPGGGAMVAVAASEERVRPLVADRADEVALAAVNGPGAVVVSGAAAAVAQVAAELAGQGVKTRRLTVSHAFHSPLIEPMLDAFARVAADITYREPRVPVVSNLTGRLAVPGELTSADHWVAHARGTVRFLDTVRTLRAEGVRHFVELGPDPVLAALTREVVGDDATAVALLKSGAPEPVTLLAGLGRVHAAGAPFDLTAHLGAGERHVPLPTYPFQRARHWLAPTAAGAGETTAAGLTATGHPLLSALAELPGGDGHLFTGRLAAGEPAWTAEHAIHGTPVVPGVAFVDLLLHAARYVECDRVDELTHHAFLALPDHGARQLRVLVEPPDDAGLRPVSVHSRAENAAPGTEWTCHATGALAVGHGEPAPADPEGAWPPVAAEPLDTEEFYRRIAATGFGYGPLFQGLTAAWRDGDDTWAEVSLPEDAEPGAHGVHPALLDSAIQPAALVMAPDPADDAVHVPFSWRSVTLHATGARALRVRITPTGQDAVALTLTDPTGAPVLTVGSLTLRAGGPERLARARATDLGALHRVEWRPVTAGAAEPVGAWALVADPDDERAWPAVAALGTPAAVHRDAAALRKAHADGAAWPRTVVAWCVTAPGADPVAAAHAATHRALALVTALVAEAPDDSRLVILTRGAVATGADAPPTDLAAAAVWGLIRSAVAEHPDRCALVDLDDAPASARELPAALAGNEPQLALRQGRFLVPRLAAPEPDAAGGTPFDPERTVLLTGGTGALGALVARHLVTRHGVTRLLLVGRRGPAAAGPLVDELAALGARADVVACDVADRGALAALLAAVPAEHPLGAVVHCAGTLDDGALTELDQGRLDTVLRPKADAAWHLHELTRDLDLSAFVLFSSAVGTLGTPGQANYAAANAFLDALAEHRSAAGLPAHALAWGLWEQDGGMAGALGERDLARMARAGLAPLPAARALELFDAALGSDAAALLPARLDLTGPRERAAATAAPPPAVLRGLVRVPPRRATGPGAAGGRGGLRERLAGQPEAEQRRVLLDFLRGQLATALGHGSPHAIDPGSPFRDMGFDSLSSVELRNALNRAAGLRLPSTLLFDHPTPDALVDLLRTELLGTDAALDTDTDTDTDTAPVAAARQGRRARAHADEPIAVVGIGCRFPGGVTTPEELWRLVDDGVDAIGAFPTNRGWDLEDLYDPDPDARGKTYVREGGFLYEADRFDAEFFGISPREALALDPQQRLLLETAWEALEHAGIRPDTLAGSATGVFAGIVAQEYASLAHRGADPVDGLVLTGTTASVASGRVAYTLGLEGPAVTVDTACSSSLVALHMACQSLRSGESALALAGGATVMANAGMFLELSRQRGLARDGRAKAFSAAADGTSWAEGAGLVVLERLSDARAEGHRVLAVIRGSAVNQDGASNGLSAPNGPSQQRVIRQALAGAGLTTADVDAVEAHGTGTALGDPIEAQALLATYGRGRPEDRPLRLGSLKSNLGHAQAAAGIGGVIKMIMALTHETLPRTLHADEPSPHIDWSSGAVALLTDPVPWPRSRRPRRAGVSSFGISGTNAHLIIEEAPAARESDPRGGAGPRVVTDGALPWPLTAATPEALRAQARRLLDRLDRDPALTPPLVGHALATTRAALRHRAVVVGADPAELRAGLGAVADGSPSPFAVEGTAGVRPGKTVFVFPGQGAQWARMGAELLATAPVFAEQLTACARALRPFTGWDLIDVLTGADGAPGLDDVTVVQPALFSVMVSLARQWQALGVRPDAVVGHSQGEIAAAYIAGALSLDDAARLIARRVRCADPLIGHGGLGSLTLPRAEVEELLAPWNGAIVVAASNGPAATIVSGDNADLDALMAHCEREGVRARRVPAAFASHSPRVEPLRARILEELAPLRPVDPDIDFRSTVSGWGGGPLDAEYWYLNMREAVEFQTATRALLDDGYTTFVEVSPHPMLVHAIQDTIEDHAPDAGALTTGTLRRDDGGWHRLLTSLAAVATHRDVDLSPFYAPGTPRAELPTYAFQRRSYWLTPAPAGHAAPAEPGERRFWEAVERADADALTEELGLGDAEALGAVLPALGSWRRRSTELSRLNSLRYQERWQPAPAVDGPVPLSGGWLVVVPEGHEATPWATAALAALAAAGAAPRPLAVAPAAASDPAALAGPVRAALAEAARDGEPVGVLSLLALAEDPHRGDPGVPVGLLLNLALASAVADADARLWCATRGAVAAPGGAAAVRPAQAQTWGVGRALALELPERWGGLVDLPDATDDRSAALLTTALAARDGEDQIAITPSGAFVRRLVRAPGSAAPTEGGWRPRGTVLVTGGTGALGGHVARWLAREGAAHVLLASRSGPAAEGADALAAELRALGADVTVAACDLADRESVAALLASVPAHAPLSAVVHAAGVTGFAAAGEQPPEEFARVVSGKAAGALHLDELLGDAPLDAFVLFSSASATWGSAEQSAYAAGNALLDALALRRRALGRAATSVAWGAWGGGGMSTVDANARYLGRRGLRAMPPELAVAALRGAVAAGDAVLTVADVDWEPFIRSFTARRPSPLLTGVPEARDVLAADLASDEESSARGADTAAAFRARLDGQSAAERAATLLDVVRGQVAAVLGHDSPRSIAVDRAFKELGFDSLTSTELRNRLNAATGLRLPPTVVFDHPTTAALAERLREEFGDGGTPGSSSVFDELDRLETALAATGGTVAARARVTARLTDILARWQGQDEGTAELETASDDELFEMLGDEFGIS</sequence>
<dbReference type="Pfam" id="PF18369">
    <property type="entry name" value="PKS_DE"/>
    <property type="match status" value="1"/>
</dbReference>
<dbReference type="SMART" id="SM00823">
    <property type="entry name" value="PKS_PP"/>
    <property type="match status" value="3"/>
</dbReference>
<keyword evidence="7" id="KW-0012">Acyltransferase</keyword>
<dbReference type="SUPFAM" id="SSF51735">
    <property type="entry name" value="NAD(P)-binding Rossmann-fold domains"/>
    <property type="match status" value="4"/>
</dbReference>
<dbReference type="CDD" id="cd08956">
    <property type="entry name" value="KR_3_FAS_SDR_x"/>
    <property type="match status" value="1"/>
</dbReference>
<dbReference type="FunFam" id="1.10.1200.10:FF:000007">
    <property type="entry name" value="Probable polyketide synthase pks17"/>
    <property type="match status" value="2"/>
</dbReference>
<evidence type="ECO:0000256" key="2">
    <source>
        <dbReference type="ARBA" id="ARBA00022450"/>
    </source>
</evidence>
<dbReference type="SMART" id="SM00827">
    <property type="entry name" value="PKS_AT"/>
    <property type="match status" value="3"/>
</dbReference>
<evidence type="ECO:0000313" key="13">
    <source>
        <dbReference type="EMBL" id="RKN10669.1"/>
    </source>
</evidence>
<dbReference type="InterPro" id="IPR016036">
    <property type="entry name" value="Malonyl_transacylase_ACP-bd"/>
</dbReference>
<evidence type="ECO:0000256" key="6">
    <source>
        <dbReference type="ARBA" id="ARBA00023268"/>
    </source>
</evidence>
<dbReference type="InterPro" id="IPR020841">
    <property type="entry name" value="PKS_Beta-ketoAc_synthase_dom"/>
</dbReference>
<name>A0A3A9WD13_9ACTN</name>
<protein>
    <submittedName>
        <fullName evidence="13">SDR family NAD(P)-dependent oxidoreductase</fullName>
    </submittedName>
</protein>
<dbReference type="SUPFAM" id="SSF53901">
    <property type="entry name" value="Thiolase-like"/>
    <property type="match status" value="3"/>
</dbReference>
<dbReference type="InterPro" id="IPR050091">
    <property type="entry name" value="PKS_NRPS_Biosynth_Enz"/>
</dbReference>
<organism evidence="13 16">
    <name type="scientific">Streptomyces radicis</name>
    <dbReference type="NCBI Taxonomy" id="1750517"/>
    <lineage>
        <taxon>Bacteria</taxon>
        <taxon>Bacillati</taxon>
        <taxon>Actinomycetota</taxon>
        <taxon>Actinomycetes</taxon>
        <taxon>Kitasatosporales</taxon>
        <taxon>Streptomycetaceae</taxon>
        <taxon>Streptomyces</taxon>
    </lineage>
</organism>
<dbReference type="GO" id="GO:0004315">
    <property type="term" value="F:3-oxoacyl-[acyl-carrier-protein] synthase activity"/>
    <property type="evidence" value="ECO:0007669"/>
    <property type="project" value="InterPro"/>
</dbReference>
<dbReference type="InterPro" id="IPR006162">
    <property type="entry name" value="Ppantetheine_attach_site"/>
</dbReference>
<dbReference type="FunFam" id="3.40.366.10:FF:000002">
    <property type="entry name" value="Probable polyketide synthase 2"/>
    <property type="match status" value="3"/>
</dbReference>
<dbReference type="Pfam" id="PF00698">
    <property type="entry name" value="Acyl_transf_1"/>
    <property type="match status" value="3"/>
</dbReference>
<evidence type="ECO:0000313" key="16">
    <source>
        <dbReference type="Proteomes" id="UP000275024"/>
    </source>
</evidence>
<dbReference type="SMART" id="SM00825">
    <property type="entry name" value="PKS_KS"/>
    <property type="match status" value="2"/>
</dbReference>
<evidence type="ECO:0000256" key="5">
    <source>
        <dbReference type="ARBA" id="ARBA00023194"/>
    </source>
</evidence>
<feature type="region of interest" description="Disordered" evidence="9">
    <location>
        <begin position="234"/>
        <end position="256"/>
    </location>
</feature>
<evidence type="ECO:0000259" key="11">
    <source>
        <dbReference type="PROSITE" id="PS52004"/>
    </source>
</evidence>
<comment type="caution">
    <text evidence="13">The sequence shown here is derived from an EMBL/GenBank/DDBJ whole genome shotgun (WGS) entry which is preliminary data.</text>
</comment>
<dbReference type="InterPro" id="IPR032821">
    <property type="entry name" value="PKS_assoc"/>
</dbReference>
<dbReference type="InterPro" id="IPR036291">
    <property type="entry name" value="NAD(P)-bd_dom_sf"/>
</dbReference>
<feature type="region of interest" description="Disordered" evidence="9">
    <location>
        <begin position="2457"/>
        <end position="2478"/>
    </location>
</feature>
<keyword evidence="4" id="KW-0808">Transferase</keyword>
<dbReference type="Proteomes" id="UP000268652">
    <property type="component" value="Unassembled WGS sequence"/>
</dbReference>
<dbReference type="Pfam" id="PF22621">
    <property type="entry name" value="CurL-like_PKS_C"/>
    <property type="match status" value="1"/>
</dbReference>
<feature type="domain" description="Carrier" evidence="10">
    <location>
        <begin position="4052"/>
        <end position="4127"/>
    </location>
</feature>
<dbReference type="GO" id="GO:0033068">
    <property type="term" value="P:macrolide biosynthetic process"/>
    <property type="evidence" value="ECO:0007669"/>
    <property type="project" value="UniProtKB-ARBA"/>
</dbReference>
<dbReference type="CDD" id="cd00833">
    <property type="entry name" value="PKS"/>
    <property type="match status" value="2"/>
</dbReference>
<dbReference type="InterPro" id="IPR020806">
    <property type="entry name" value="PKS_PP-bd"/>
</dbReference>
<feature type="region of interest" description="N-terminal hotdog fold" evidence="8">
    <location>
        <begin position="1717"/>
        <end position="1842"/>
    </location>
</feature>
<dbReference type="Pfam" id="PF14765">
    <property type="entry name" value="PS-DH"/>
    <property type="match status" value="1"/>
</dbReference>
<dbReference type="SMART" id="SM00822">
    <property type="entry name" value="PKS_KR"/>
    <property type="match status" value="2"/>
</dbReference>
<dbReference type="SUPFAM" id="SSF47336">
    <property type="entry name" value="ACP-like"/>
    <property type="match status" value="3"/>
</dbReference>
<dbReference type="InterPro" id="IPR013968">
    <property type="entry name" value="PKS_KR"/>
</dbReference>
<feature type="active site" description="Proton acceptor; for dehydratase activity" evidence="8">
    <location>
        <position position="1749"/>
    </location>
</feature>
<dbReference type="Pfam" id="PF21089">
    <property type="entry name" value="PKS_DH_N"/>
    <property type="match status" value="1"/>
</dbReference>
<dbReference type="InterPro" id="IPR036736">
    <property type="entry name" value="ACP-like_sf"/>
</dbReference>
<dbReference type="InterPro" id="IPR042104">
    <property type="entry name" value="PKS_dehydratase_sf"/>
</dbReference>
<dbReference type="InterPro" id="IPR016035">
    <property type="entry name" value="Acyl_Trfase/lysoPLipase"/>
</dbReference>
<reference evidence="15 16" key="1">
    <citation type="submission" date="2018-09" db="EMBL/GenBank/DDBJ databases">
        <title>Streptomyces sp. nov. DS1-2, an endophytic actinomycete isolated from roots of Dendrobium scabrilingue.</title>
        <authorList>
            <person name="Kuncharoen N."/>
            <person name="Kudo T."/>
            <person name="Ohkuma M."/>
            <person name="Yuki M."/>
            <person name="Tanasupawat S."/>
        </authorList>
    </citation>
    <scope>NUCLEOTIDE SEQUENCE [LARGE SCALE GENOMIC DNA]</scope>
    <source>
        <strain evidence="13 16">AZ1-7</strain>
        <strain evidence="14 15">DS1-2</strain>
    </source>
</reference>
<keyword evidence="15" id="KW-1185">Reference proteome</keyword>
<evidence type="ECO:0000256" key="4">
    <source>
        <dbReference type="ARBA" id="ARBA00022679"/>
    </source>
</evidence>
<evidence type="ECO:0000256" key="1">
    <source>
        <dbReference type="ARBA" id="ARBA00004792"/>
    </source>
</evidence>
<feature type="domain" description="PKS/mFAS DH" evidence="12">
    <location>
        <begin position="1717"/>
        <end position="1994"/>
    </location>
</feature>
<dbReference type="InterPro" id="IPR014031">
    <property type="entry name" value="Ketoacyl_synth_C"/>
</dbReference>
<dbReference type="Gene3D" id="3.40.50.720">
    <property type="entry name" value="NAD(P)-binding Rossmann-like Domain"/>
    <property type="match status" value="2"/>
</dbReference>
<dbReference type="FunFam" id="3.40.47.10:FF:000019">
    <property type="entry name" value="Polyketide synthase type I"/>
    <property type="match status" value="2"/>
</dbReference>
<keyword evidence="2" id="KW-0596">Phosphopantetheine</keyword>
<dbReference type="Pfam" id="PF08659">
    <property type="entry name" value="KR"/>
    <property type="match status" value="2"/>
</dbReference>
<dbReference type="SMART" id="SM00826">
    <property type="entry name" value="PKS_DH"/>
    <property type="match status" value="1"/>
</dbReference>
<dbReference type="GO" id="GO:0031177">
    <property type="term" value="F:phosphopantetheine binding"/>
    <property type="evidence" value="ECO:0007669"/>
    <property type="project" value="InterPro"/>
</dbReference>
<dbReference type="InterPro" id="IPR049551">
    <property type="entry name" value="PKS_DH_C"/>
</dbReference>
<feature type="domain" description="Ketosynthase family 3 (KS3)" evidence="11">
    <location>
        <begin position="2594"/>
        <end position="3020"/>
    </location>
</feature>